<keyword evidence="1" id="KW-0732">Signal</keyword>
<organism evidence="2 3">
    <name type="scientific">Aliikangiella marina</name>
    <dbReference type="NCBI Taxonomy" id="1712262"/>
    <lineage>
        <taxon>Bacteria</taxon>
        <taxon>Pseudomonadati</taxon>
        <taxon>Pseudomonadota</taxon>
        <taxon>Gammaproteobacteria</taxon>
        <taxon>Oceanospirillales</taxon>
        <taxon>Pleioneaceae</taxon>
        <taxon>Aliikangiella</taxon>
    </lineage>
</organism>
<dbReference type="RefSeq" id="WP_142941669.1">
    <property type="nucleotide sequence ID" value="NZ_VIKR01000002.1"/>
</dbReference>
<comment type="caution">
    <text evidence="2">The sequence shown here is derived from an EMBL/GenBank/DDBJ whole genome shotgun (WGS) entry which is preliminary data.</text>
</comment>
<evidence type="ECO:0008006" key="4">
    <source>
        <dbReference type="Google" id="ProtNLM"/>
    </source>
</evidence>
<evidence type="ECO:0000313" key="2">
    <source>
        <dbReference type="EMBL" id="TQV75052.1"/>
    </source>
</evidence>
<reference evidence="2 3" key="1">
    <citation type="submission" date="2019-06" db="EMBL/GenBank/DDBJ databases">
        <title>Draft genome of Aliikangiella marina GYP-15.</title>
        <authorList>
            <person name="Wang G."/>
        </authorList>
    </citation>
    <scope>NUCLEOTIDE SEQUENCE [LARGE SCALE GENOMIC DNA]</scope>
    <source>
        <strain evidence="2 3">GYP-15</strain>
    </source>
</reference>
<keyword evidence="3" id="KW-1185">Reference proteome</keyword>
<evidence type="ECO:0000313" key="3">
    <source>
        <dbReference type="Proteomes" id="UP000317839"/>
    </source>
</evidence>
<dbReference type="AlphaFoldDB" id="A0A545TCV4"/>
<sequence>MKKYAFNSKANLNILIVTICSIFFAGCGSDEEALFGPCIVINQEPVLNLVSAINESTQEPIEQIQLSNIRINGGTELDFIEESPPFSHNIEVDYEQDILTCTLPCGFGKAEGEWEFTATAAGYQESDKSIFASYGVFDGGCPAYLREGTEATVILTPTTNLKN</sequence>
<feature type="signal peptide" evidence="1">
    <location>
        <begin position="1"/>
        <end position="25"/>
    </location>
</feature>
<dbReference type="PROSITE" id="PS51257">
    <property type="entry name" value="PROKAR_LIPOPROTEIN"/>
    <property type="match status" value="1"/>
</dbReference>
<proteinExistence type="predicted"/>
<dbReference type="Proteomes" id="UP000317839">
    <property type="component" value="Unassembled WGS sequence"/>
</dbReference>
<name>A0A545TCV4_9GAMM</name>
<accession>A0A545TCV4</accession>
<protein>
    <recommendedName>
        <fullName evidence="4">Lipoprotein</fullName>
    </recommendedName>
</protein>
<feature type="chain" id="PRO_5021889640" description="Lipoprotein" evidence="1">
    <location>
        <begin position="26"/>
        <end position="163"/>
    </location>
</feature>
<dbReference type="OrthoDB" id="7067745at2"/>
<gene>
    <name evidence="2" type="ORF">FLL45_08920</name>
</gene>
<evidence type="ECO:0000256" key="1">
    <source>
        <dbReference type="SAM" id="SignalP"/>
    </source>
</evidence>
<dbReference type="EMBL" id="VIKR01000002">
    <property type="protein sequence ID" value="TQV75052.1"/>
    <property type="molecule type" value="Genomic_DNA"/>
</dbReference>